<evidence type="ECO:0000313" key="2">
    <source>
        <dbReference type="Proteomes" id="UP000007397"/>
    </source>
</evidence>
<dbReference type="KEGG" id="hhd:HBHAL_5067"/>
<proteinExistence type="predicted"/>
<dbReference type="eggNOG" id="ENOG502ZB6I">
    <property type="taxonomic scope" value="Bacteria"/>
</dbReference>
<evidence type="ECO:0000313" key="1">
    <source>
        <dbReference type="EMBL" id="CCG47402.1"/>
    </source>
</evidence>
<dbReference type="EMBL" id="HE717023">
    <property type="protein sequence ID" value="CCG47402.1"/>
    <property type="molecule type" value="Genomic_DNA"/>
</dbReference>
<dbReference type="InterPro" id="IPR045941">
    <property type="entry name" value="DUF6361"/>
</dbReference>
<dbReference type="PATRIC" id="fig|866895.3.peg.4107"/>
<sequence length="398" mass="46348">MTPLQIGWIDYSSEHRNKVMAVLDLLSDKGAVDELGTGMIRDGFGDIFFPGTSTIQTRAKYFFIVPYLMMKLEREKYSDHKKFLEELAEREINLIDTLVETNADGVIGARARKKLKRKPSSIYWNGLKTFEIFKHDHLSLENYAKAVVSLQKKQESAYSLGNEEGDAVDSEAAEYNSTFWQCLLPDSDWKDTLSMNLTSNEAIFLKEKIVKSQKSKDSLFSYLLQQNPEELHNINKFEEIGRLNLPSNIRADYTLAEQFSKFISGANIRYNVLLSNHENERAVQKWEEWKNSDFVKNEFAAFRYLDVLFRLKINNPLLRRFLEQWQRAVVSGDEQEIDELLVKREIELKSKDRAKLYNSKYYAYEEGTWLGAEKLQYRFPNSKILIEDIFSGMGDDYA</sequence>
<dbReference type="Pfam" id="PF19888">
    <property type="entry name" value="DUF6361"/>
    <property type="match status" value="1"/>
</dbReference>
<reference evidence="1 2" key="1">
    <citation type="journal article" date="2013" name="Environ. Microbiol.">
        <title>Chloride and organic osmolytes: a hybrid strategy to cope with elevated salinities by the moderately halophilic, chloride-dependent bacterium Halobacillus halophilus.</title>
        <authorList>
            <person name="Saum S.H."/>
            <person name="Pfeiffer F."/>
            <person name="Palm P."/>
            <person name="Rampp M."/>
            <person name="Schuster S.C."/>
            <person name="Muller V."/>
            <person name="Oesterhelt D."/>
        </authorList>
    </citation>
    <scope>NUCLEOTIDE SEQUENCE [LARGE SCALE GENOMIC DNA]</scope>
    <source>
        <strain evidence="2">ATCC 35676 / DSM 2266 / JCM 20832 / KCTC 3685 / LMG 17431 / NBRC 102448 / NCIMB 2269</strain>
    </source>
</reference>
<name>I0JTD0_HALH3</name>
<organism evidence="1 2">
    <name type="scientific">Halobacillus halophilus (strain ATCC 35676 / DSM 2266 / JCM 20832 / KCTC 3685 / LMG 17431 / NBRC 102448 / NCIMB 2269)</name>
    <name type="common">Sporosarcina halophila</name>
    <dbReference type="NCBI Taxonomy" id="866895"/>
    <lineage>
        <taxon>Bacteria</taxon>
        <taxon>Bacillati</taxon>
        <taxon>Bacillota</taxon>
        <taxon>Bacilli</taxon>
        <taxon>Bacillales</taxon>
        <taxon>Bacillaceae</taxon>
        <taxon>Halobacillus</taxon>
    </lineage>
</organism>
<dbReference type="STRING" id="866895.HBHAL_5067"/>
<keyword evidence="2" id="KW-1185">Reference proteome</keyword>
<dbReference type="RefSeq" id="WP_014645284.1">
    <property type="nucleotide sequence ID" value="NC_017668.1"/>
</dbReference>
<dbReference type="HOGENOM" id="CLU_703606_0_0_9"/>
<dbReference type="AlphaFoldDB" id="I0JTD0"/>
<protein>
    <submittedName>
        <fullName evidence="1">Uncharacterized protein</fullName>
    </submittedName>
</protein>
<dbReference type="Proteomes" id="UP000007397">
    <property type="component" value="Chromosome"/>
</dbReference>
<accession>I0JTD0</accession>
<gene>
    <name evidence="1" type="ordered locus">HBHAL_5067</name>
</gene>